<keyword evidence="3" id="KW-1185">Reference proteome</keyword>
<accession>A0AAD6L6V8</accession>
<dbReference type="AlphaFoldDB" id="A0AAD6L6V8"/>
<keyword evidence="1" id="KW-0472">Membrane</keyword>
<reference evidence="2" key="1">
    <citation type="journal article" date="2023" name="Mol. Ecol. Resour.">
        <title>Chromosome-level genome assembly of a triploid poplar Populus alba 'Berolinensis'.</title>
        <authorList>
            <person name="Chen S."/>
            <person name="Yu Y."/>
            <person name="Wang X."/>
            <person name="Wang S."/>
            <person name="Zhang T."/>
            <person name="Zhou Y."/>
            <person name="He R."/>
            <person name="Meng N."/>
            <person name="Wang Y."/>
            <person name="Liu W."/>
            <person name="Liu Z."/>
            <person name="Liu J."/>
            <person name="Guo Q."/>
            <person name="Huang H."/>
            <person name="Sederoff R.R."/>
            <person name="Wang G."/>
            <person name="Qu G."/>
            <person name="Chen S."/>
        </authorList>
    </citation>
    <scope>NUCLEOTIDE SEQUENCE</scope>
    <source>
        <strain evidence="2">SC-2020</strain>
    </source>
</reference>
<feature type="transmembrane region" description="Helical" evidence="1">
    <location>
        <begin position="20"/>
        <end position="41"/>
    </location>
</feature>
<comment type="caution">
    <text evidence="2">The sequence shown here is derived from an EMBL/GenBank/DDBJ whole genome shotgun (WGS) entry which is preliminary data.</text>
</comment>
<proteinExistence type="predicted"/>
<evidence type="ECO:0000313" key="3">
    <source>
        <dbReference type="Proteomes" id="UP001164929"/>
    </source>
</evidence>
<gene>
    <name evidence="2" type="ORF">NC653_040733</name>
</gene>
<keyword evidence="1" id="KW-1133">Transmembrane helix</keyword>
<dbReference type="Proteomes" id="UP001164929">
    <property type="component" value="Chromosome 19"/>
</dbReference>
<evidence type="ECO:0000256" key="1">
    <source>
        <dbReference type="SAM" id="Phobius"/>
    </source>
</evidence>
<keyword evidence="1" id="KW-0812">Transmembrane</keyword>
<evidence type="ECO:0000313" key="2">
    <source>
        <dbReference type="EMBL" id="KAJ6951406.1"/>
    </source>
</evidence>
<sequence length="57" mass="7182">MPLRVGRRSQKCWIRCWWRWIWIRCCYCVAGVSWKLILCFAKRHSRSFYFVQVLNRK</sequence>
<protein>
    <submittedName>
        <fullName evidence="2">Uncharacterized protein</fullName>
    </submittedName>
</protein>
<organism evidence="2 3">
    <name type="scientific">Populus alba x Populus x berolinensis</name>
    <dbReference type="NCBI Taxonomy" id="444605"/>
    <lineage>
        <taxon>Eukaryota</taxon>
        <taxon>Viridiplantae</taxon>
        <taxon>Streptophyta</taxon>
        <taxon>Embryophyta</taxon>
        <taxon>Tracheophyta</taxon>
        <taxon>Spermatophyta</taxon>
        <taxon>Magnoliopsida</taxon>
        <taxon>eudicotyledons</taxon>
        <taxon>Gunneridae</taxon>
        <taxon>Pentapetalae</taxon>
        <taxon>rosids</taxon>
        <taxon>fabids</taxon>
        <taxon>Malpighiales</taxon>
        <taxon>Salicaceae</taxon>
        <taxon>Saliceae</taxon>
        <taxon>Populus</taxon>
    </lineage>
</organism>
<name>A0AAD6L6V8_9ROSI</name>
<dbReference type="EMBL" id="JAQIZT010000019">
    <property type="protein sequence ID" value="KAJ6951406.1"/>
    <property type="molecule type" value="Genomic_DNA"/>
</dbReference>